<evidence type="ECO:0000313" key="4">
    <source>
        <dbReference type="Proteomes" id="UP000800094"/>
    </source>
</evidence>
<evidence type="ECO:0000256" key="2">
    <source>
        <dbReference type="SAM" id="SignalP"/>
    </source>
</evidence>
<sequence>MNTVTLLVAHLLWLSAFAQDTDRDNTTEPLSTYVSRPDLKAPALNVTVQDSYDTGYIFICPYRATQTGPYIFDKAGNLVWSGYNVTEQNEEAQINTHELRICAYQGSDHLCMWKGTQPSGHGLGHSIILNSSYDVVQTFGTGNNAPLNDFHESWVIGDGETALLTAYNPIQYDLAAYDINSNPQWLTEGMFQEVDVSSGEVIFEWHSSDHVDLSASYVLPGESEVSGNGTSATSGWDYFHINSIAKSSTGDYLISARHTSALYYINASDGSILWELSYGSPNSTFSFTTQFNFTFQHHARFLSENDTRTIISLFDNASNDFNETATQSSGMVISLDLEAKTATLIDRTYAPIPGGILAGSQGNYQVLDNGGTFIGWGSVPAVSETNAAGDPVLYATFGSYVYNYRAYTYNWTGRPSDNPALVTPAQPENATNPLLAYFSWNGATEVTQWRLWGSVNNETGFQELDIVDKQGFETSWSSGNYTPFIFVEALSSEQESLGNSSTVGVGRRAGNGTVVMPTSVPLNDTISPSSTASSSSSPTGASGTGAAQPSQTGAAVLVEGDAGYAVYTGLVLGGIAMVFAML</sequence>
<dbReference type="RefSeq" id="XP_033689823.1">
    <property type="nucleotide sequence ID" value="XM_033824666.1"/>
</dbReference>
<keyword evidence="4" id="KW-1185">Reference proteome</keyword>
<accession>A0A6A6IWJ2</accession>
<dbReference type="InterPro" id="IPR053143">
    <property type="entry name" value="Arylsulfate_ST"/>
</dbReference>
<dbReference type="Proteomes" id="UP000800094">
    <property type="component" value="Unassembled WGS sequence"/>
</dbReference>
<dbReference type="AlphaFoldDB" id="A0A6A6IWJ2"/>
<dbReference type="InterPro" id="IPR039535">
    <property type="entry name" value="ASST-like"/>
</dbReference>
<feature type="signal peptide" evidence="2">
    <location>
        <begin position="1"/>
        <end position="18"/>
    </location>
</feature>
<dbReference type="EMBL" id="ML987190">
    <property type="protein sequence ID" value="KAF2254819.1"/>
    <property type="molecule type" value="Genomic_DNA"/>
</dbReference>
<dbReference type="OrthoDB" id="5427350at2759"/>
<feature type="chain" id="PRO_5025460812" description="ASST-domain-containing protein" evidence="2">
    <location>
        <begin position="19"/>
        <end position="582"/>
    </location>
</feature>
<feature type="region of interest" description="Disordered" evidence="1">
    <location>
        <begin position="517"/>
        <end position="548"/>
    </location>
</feature>
<dbReference type="GeneID" id="54577996"/>
<dbReference type="Pfam" id="PF14269">
    <property type="entry name" value="Arylsulfotran_2"/>
    <property type="match status" value="1"/>
</dbReference>
<name>A0A6A6IWJ2_9PLEO</name>
<gene>
    <name evidence="3" type="ORF">BU26DRAFT_447839</name>
</gene>
<organism evidence="3 4">
    <name type="scientific">Trematosphaeria pertusa</name>
    <dbReference type="NCBI Taxonomy" id="390896"/>
    <lineage>
        <taxon>Eukaryota</taxon>
        <taxon>Fungi</taxon>
        <taxon>Dikarya</taxon>
        <taxon>Ascomycota</taxon>
        <taxon>Pezizomycotina</taxon>
        <taxon>Dothideomycetes</taxon>
        <taxon>Pleosporomycetidae</taxon>
        <taxon>Pleosporales</taxon>
        <taxon>Massarineae</taxon>
        <taxon>Trematosphaeriaceae</taxon>
        <taxon>Trematosphaeria</taxon>
    </lineage>
</organism>
<protein>
    <recommendedName>
        <fullName evidence="5">ASST-domain-containing protein</fullName>
    </recommendedName>
</protein>
<evidence type="ECO:0000313" key="3">
    <source>
        <dbReference type="EMBL" id="KAF2254819.1"/>
    </source>
</evidence>
<evidence type="ECO:0000256" key="1">
    <source>
        <dbReference type="SAM" id="MobiDB-lite"/>
    </source>
</evidence>
<feature type="compositionally biased region" description="Low complexity" evidence="1">
    <location>
        <begin position="527"/>
        <end position="548"/>
    </location>
</feature>
<keyword evidence="2" id="KW-0732">Signal</keyword>
<dbReference type="PANTHER" id="PTHR35340:SF9">
    <property type="entry name" value="ASST-DOMAIN-CONTAINING PROTEIN"/>
    <property type="match status" value="1"/>
</dbReference>
<evidence type="ECO:0008006" key="5">
    <source>
        <dbReference type="Google" id="ProtNLM"/>
    </source>
</evidence>
<reference evidence="3" key="1">
    <citation type="journal article" date="2020" name="Stud. Mycol.">
        <title>101 Dothideomycetes genomes: a test case for predicting lifestyles and emergence of pathogens.</title>
        <authorList>
            <person name="Haridas S."/>
            <person name="Albert R."/>
            <person name="Binder M."/>
            <person name="Bloem J."/>
            <person name="Labutti K."/>
            <person name="Salamov A."/>
            <person name="Andreopoulos B."/>
            <person name="Baker S."/>
            <person name="Barry K."/>
            <person name="Bills G."/>
            <person name="Bluhm B."/>
            <person name="Cannon C."/>
            <person name="Castanera R."/>
            <person name="Culley D."/>
            <person name="Daum C."/>
            <person name="Ezra D."/>
            <person name="Gonzalez J."/>
            <person name="Henrissat B."/>
            <person name="Kuo A."/>
            <person name="Liang C."/>
            <person name="Lipzen A."/>
            <person name="Lutzoni F."/>
            <person name="Magnuson J."/>
            <person name="Mondo S."/>
            <person name="Nolan M."/>
            <person name="Ohm R."/>
            <person name="Pangilinan J."/>
            <person name="Park H.-J."/>
            <person name="Ramirez L."/>
            <person name="Alfaro M."/>
            <person name="Sun H."/>
            <person name="Tritt A."/>
            <person name="Yoshinaga Y."/>
            <person name="Zwiers L.-H."/>
            <person name="Turgeon B."/>
            <person name="Goodwin S."/>
            <person name="Spatafora J."/>
            <person name="Crous P."/>
            <person name="Grigoriev I."/>
        </authorList>
    </citation>
    <scope>NUCLEOTIDE SEQUENCE</scope>
    <source>
        <strain evidence="3">CBS 122368</strain>
    </source>
</reference>
<proteinExistence type="predicted"/>
<dbReference type="PANTHER" id="PTHR35340">
    <property type="entry name" value="PQQ ENZYME REPEAT PROTEIN-RELATED"/>
    <property type="match status" value="1"/>
</dbReference>